<proteinExistence type="predicted"/>
<dbReference type="WBParaSite" id="SMUV_0001006501-mRNA-1">
    <property type="protein sequence ID" value="SMUV_0001006501-mRNA-1"/>
    <property type="gene ID" value="SMUV_0001006501"/>
</dbReference>
<dbReference type="PROSITE" id="PS51678">
    <property type="entry name" value="SAM_MT_PRMT"/>
    <property type="match status" value="1"/>
</dbReference>
<dbReference type="STRING" id="451379.A0A0N5AYM0"/>
<organism evidence="6 7">
    <name type="scientific">Syphacia muris</name>
    <dbReference type="NCBI Taxonomy" id="451379"/>
    <lineage>
        <taxon>Eukaryota</taxon>
        <taxon>Metazoa</taxon>
        <taxon>Ecdysozoa</taxon>
        <taxon>Nematoda</taxon>
        <taxon>Chromadorea</taxon>
        <taxon>Rhabditida</taxon>
        <taxon>Spirurina</taxon>
        <taxon>Oxyuridomorpha</taxon>
        <taxon>Oxyuroidea</taxon>
        <taxon>Oxyuridae</taxon>
        <taxon>Syphacia</taxon>
    </lineage>
</organism>
<name>A0A0N5AYM0_9BILA</name>
<evidence type="ECO:0000313" key="7">
    <source>
        <dbReference type="WBParaSite" id="SMUV_0001006501-mRNA-1"/>
    </source>
</evidence>
<protein>
    <submittedName>
        <fullName evidence="7">Protein arginine N-methyltransferase 9-like</fullName>
    </submittedName>
</protein>
<dbReference type="InterPro" id="IPR029063">
    <property type="entry name" value="SAM-dependent_MTases_sf"/>
</dbReference>
<dbReference type="Gene3D" id="3.40.50.150">
    <property type="entry name" value="Vaccinia Virus protein VP39"/>
    <property type="match status" value="1"/>
</dbReference>
<dbReference type="GO" id="GO:0005634">
    <property type="term" value="C:nucleus"/>
    <property type="evidence" value="ECO:0007669"/>
    <property type="project" value="TreeGrafter"/>
</dbReference>
<dbReference type="SUPFAM" id="SSF53335">
    <property type="entry name" value="S-adenosyl-L-methionine-dependent methyltransferases"/>
    <property type="match status" value="1"/>
</dbReference>
<dbReference type="PANTHER" id="PTHR11006">
    <property type="entry name" value="PROTEIN ARGININE N-METHYLTRANSFERASE"/>
    <property type="match status" value="1"/>
</dbReference>
<keyword evidence="2 4" id="KW-0808">Transferase</keyword>
<evidence type="ECO:0000256" key="4">
    <source>
        <dbReference type="PROSITE-ProRule" id="PRU01015"/>
    </source>
</evidence>
<sequence>MKFSIESAREASRAGNFCVSVLNYLTVLRMLPSESRKKYVKEFCVALNNVVGENSEFCKDKGLVFALSRDLFGSLEIAEEAFRYCKDDEQYLNILVNAENIKSHMFDQWHWAMLSDERRNRSYSGAISLAIGQNSEWRVLDIGGGTALLSIFASRYSNHIYCCEMSENMCCLAEKIIKGNNKIRLIRKHSLDLNLEHLDFQRVDVVVTETMDSGLFGERIITSLLDAHRRLMKKESFVLPCKATVFGVLVECEQIFLENVSVKSNIRFVSHFIKCGPLTPKEPYCCAYMNEVKGGYVLLTEPIKLLEVDFNDTNCLQLLQNGFTATVSMVVQRKGTVNAIVTWFSCELFPGVQLLSSDPEANSCWQQAIFPLPVELSVDAGDRFPVAAHVCEDRFSCELLNLGSIVRLSYNKSDVSKCSTVNQALTVSDHYLKKLHNTEIFRTNKTMNGQCLGVDDNLIPLVVLENTDFFYLNDYALEDFFFNSFLNVFQPSYRVVDLTNLSSVSLKLESSHCFYNARCIYYDPDYQIVMQNCSDSKRNTLLPLNNTEFPCEADIVLFWPINSSGFLNEVPLNQIVDMKIINTNVIVIPACIKVIGCVVSCPSVTKRSKLGLDVCVGADLSHARDLAVSYYYDIEVKFLLYLNFQWINSTELPQFLQQLRRQVQLKITSDGLAGGILFWFNASFRSHNYCAAAKDTNARCAIFVFKQEKYVHCGETLTVNTSLYHGNFVIEE</sequence>
<evidence type="ECO:0000256" key="1">
    <source>
        <dbReference type="ARBA" id="ARBA00022603"/>
    </source>
</evidence>
<dbReference type="Pfam" id="PF22528">
    <property type="entry name" value="PRMT_C"/>
    <property type="match status" value="1"/>
</dbReference>
<reference evidence="7" key="1">
    <citation type="submission" date="2017-02" db="UniProtKB">
        <authorList>
            <consortium name="WormBaseParasite"/>
        </authorList>
    </citation>
    <scope>IDENTIFICATION</scope>
</reference>
<dbReference type="Gene3D" id="2.70.160.11">
    <property type="entry name" value="Hnrnp arginine n-methyltransferase1"/>
    <property type="match status" value="1"/>
</dbReference>
<dbReference type="PANTHER" id="PTHR11006:SF60">
    <property type="entry name" value="PROTEIN ARGININE N-METHYLTRANSFERASE 9"/>
    <property type="match status" value="1"/>
</dbReference>
<dbReference type="Proteomes" id="UP000046393">
    <property type="component" value="Unplaced"/>
</dbReference>
<dbReference type="CDD" id="cd02440">
    <property type="entry name" value="AdoMet_MTases"/>
    <property type="match status" value="1"/>
</dbReference>
<keyword evidence="3 4" id="KW-0949">S-adenosyl-L-methionine</keyword>
<dbReference type="GO" id="GO:0032259">
    <property type="term" value="P:methylation"/>
    <property type="evidence" value="ECO:0007669"/>
    <property type="project" value="UniProtKB-KW"/>
</dbReference>
<accession>A0A0N5AYM0</accession>
<evidence type="ECO:0000256" key="3">
    <source>
        <dbReference type="ARBA" id="ARBA00022691"/>
    </source>
</evidence>
<evidence type="ECO:0000256" key="2">
    <source>
        <dbReference type="ARBA" id="ARBA00022679"/>
    </source>
</evidence>
<evidence type="ECO:0000259" key="5">
    <source>
        <dbReference type="Pfam" id="PF22528"/>
    </source>
</evidence>
<dbReference type="InterPro" id="IPR025799">
    <property type="entry name" value="Arg_MeTrfase"/>
</dbReference>
<dbReference type="GO" id="GO:0016274">
    <property type="term" value="F:protein-arginine N-methyltransferase activity"/>
    <property type="evidence" value="ECO:0007669"/>
    <property type="project" value="InterPro"/>
</dbReference>
<keyword evidence="1 4" id="KW-0489">Methyltransferase</keyword>
<dbReference type="InterPro" id="IPR055135">
    <property type="entry name" value="PRMT_dom"/>
</dbReference>
<evidence type="ECO:0000313" key="6">
    <source>
        <dbReference type="Proteomes" id="UP000046393"/>
    </source>
</evidence>
<dbReference type="GO" id="GO:0042054">
    <property type="term" value="F:histone methyltransferase activity"/>
    <property type="evidence" value="ECO:0007669"/>
    <property type="project" value="TreeGrafter"/>
</dbReference>
<feature type="domain" description="Protein arginine N-methyltransferase" evidence="5">
    <location>
        <begin position="290"/>
        <end position="383"/>
    </location>
</feature>
<keyword evidence="6" id="KW-1185">Reference proteome</keyword>
<dbReference type="AlphaFoldDB" id="A0A0N5AYM0"/>